<feature type="domain" description="Kazal-like" evidence="4">
    <location>
        <begin position="160"/>
        <end position="214"/>
    </location>
</feature>
<evidence type="ECO:0000256" key="2">
    <source>
        <dbReference type="ARBA" id="ARBA00022900"/>
    </source>
</evidence>
<gene>
    <name evidence="5" type="ORF">NEMVEDRAFT_v1g113651</name>
</gene>
<dbReference type="InterPro" id="IPR050653">
    <property type="entry name" value="Prot_Inhib_GrowthFact_Antg"/>
</dbReference>
<reference evidence="5 6" key="1">
    <citation type="journal article" date="2007" name="Science">
        <title>Sea anemone genome reveals ancestral eumetazoan gene repertoire and genomic organization.</title>
        <authorList>
            <person name="Putnam N.H."/>
            <person name="Srivastava M."/>
            <person name="Hellsten U."/>
            <person name="Dirks B."/>
            <person name="Chapman J."/>
            <person name="Salamov A."/>
            <person name="Terry A."/>
            <person name="Shapiro H."/>
            <person name="Lindquist E."/>
            <person name="Kapitonov V.V."/>
            <person name="Jurka J."/>
            <person name="Genikhovich G."/>
            <person name="Grigoriev I.V."/>
            <person name="Lucas S.M."/>
            <person name="Steele R.E."/>
            <person name="Finnerty J.R."/>
            <person name="Technau U."/>
            <person name="Martindale M.Q."/>
            <person name="Rokhsar D.S."/>
        </authorList>
    </citation>
    <scope>NUCLEOTIDE SEQUENCE [LARGE SCALE GENOMIC DNA]</scope>
    <source>
        <strain evidence="6">CH2 X CH6</strain>
    </source>
</reference>
<dbReference type="AlphaFoldDB" id="A7SCV8"/>
<evidence type="ECO:0000256" key="1">
    <source>
        <dbReference type="ARBA" id="ARBA00022690"/>
    </source>
</evidence>
<dbReference type="eggNOG" id="KOG3649">
    <property type="taxonomic scope" value="Eukaryota"/>
</dbReference>
<evidence type="ECO:0000313" key="5">
    <source>
        <dbReference type="EMBL" id="EDO38471.1"/>
    </source>
</evidence>
<feature type="domain" description="Kazal-like" evidence="4">
    <location>
        <begin position="57"/>
        <end position="109"/>
    </location>
</feature>
<keyword evidence="3" id="KW-1015">Disulfide bond</keyword>
<dbReference type="Gene3D" id="3.30.60.30">
    <property type="match status" value="5"/>
</dbReference>
<dbReference type="CDD" id="cd00104">
    <property type="entry name" value="KAZAL_FS"/>
    <property type="match status" value="4"/>
</dbReference>
<proteinExistence type="predicted"/>
<dbReference type="InterPro" id="IPR036058">
    <property type="entry name" value="Kazal_dom_sf"/>
</dbReference>
<evidence type="ECO:0000259" key="4">
    <source>
        <dbReference type="PROSITE" id="PS51465"/>
    </source>
</evidence>
<feature type="domain" description="Kazal-like" evidence="4">
    <location>
        <begin position="215"/>
        <end position="244"/>
    </location>
</feature>
<dbReference type="InParanoid" id="A7SCV8"/>
<sequence length="244" mass="26708">VNGTATCECPRACTRELMPVCGTDQKTYDNMCLLERAACKDDGLMLAHEGPCPTSDFPRPICCPKVCTLDYTPVCGSDNKTYANLCNLEVEACKPENTDKLQLLHDGPCPPVCECPKACTREYKPACGTDGNTYPNRCVLAIQSCETGEKLQLAHDGPCPPPRHNCPKACTREYRPVCGTDGKTYPNPCILEMKACKPENMDKLQWAHDGPCPRENPCPMACTREYAPVCGSDGKTYPTECVVQ</sequence>
<dbReference type="HOGENOM" id="CLU_057241_3_0_1"/>
<protein>
    <recommendedName>
        <fullName evidence="4">Kazal-like domain-containing protein</fullName>
    </recommendedName>
</protein>
<evidence type="ECO:0000256" key="3">
    <source>
        <dbReference type="ARBA" id="ARBA00023157"/>
    </source>
</evidence>
<evidence type="ECO:0000313" key="6">
    <source>
        <dbReference type="Proteomes" id="UP000001593"/>
    </source>
</evidence>
<feature type="domain" description="Kazal-like" evidence="4">
    <location>
        <begin position="110"/>
        <end position="159"/>
    </location>
</feature>
<keyword evidence="6" id="KW-1185">Reference proteome</keyword>
<dbReference type="GO" id="GO:0030154">
    <property type="term" value="P:cell differentiation"/>
    <property type="evidence" value="ECO:0000318"/>
    <property type="project" value="GO_Central"/>
</dbReference>
<dbReference type="SUPFAM" id="SSF100895">
    <property type="entry name" value="Kazal-type serine protease inhibitors"/>
    <property type="match status" value="5"/>
</dbReference>
<dbReference type="GO" id="GO:0005576">
    <property type="term" value="C:extracellular region"/>
    <property type="evidence" value="ECO:0000318"/>
    <property type="project" value="GO_Central"/>
</dbReference>
<feature type="domain" description="Kazal-like" evidence="4">
    <location>
        <begin position="8"/>
        <end position="54"/>
    </location>
</feature>
<dbReference type="PANTHER" id="PTHR10913">
    <property type="entry name" value="FOLLISTATIN-RELATED"/>
    <property type="match status" value="1"/>
</dbReference>
<accession>A7SCV8</accession>
<dbReference type="Pfam" id="PF00050">
    <property type="entry name" value="Kazal_1"/>
    <property type="match status" value="3"/>
</dbReference>
<keyword evidence="2" id="KW-0722">Serine protease inhibitor</keyword>
<dbReference type="Pfam" id="PF07648">
    <property type="entry name" value="Kazal_2"/>
    <property type="match status" value="2"/>
</dbReference>
<dbReference type="MEROPS" id="I01.963"/>
<organism evidence="5 6">
    <name type="scientific">Nematostella vectensis</name>
    <name type="common">Starlet sea anemone</name>
    <dbReference type="NCBI Taxonomy" id="45351"/>
    <lineage>
        <taxon>Eukaryota</taxon>
        <taxon>Metazoa</taxon>
        <taxon>Cnidaria</taxon>
        <taxon>Anthozoa</taxon>
        <taxon>Hexacorallia</taxon>
        <taxon>Actiniaria</taxon>
        <taxon>Edwardsiidae</taxon>
        <taxon>Nematostella</taxon>
    </lineage>
</organism>
<dbReference type="OMA" id="EWNPVCA"/>
<dbReference type="SMART" id="SM00280">
    <property type="entry name" value="KAZAL"/>
    <property type="match status" value="5"/>
</dbReference>
<dbReference type="PANTHER" id="PTHR10913:SF45">
    <property type="entry name" value="FOLLISTATIN, ISOFORM A-RELATED"/>
    <property type="match status" value="1"/>
</dbReference>
<dbReference type="EMBL" id="DS469625">
    <property type="protein sequence ID" value="EDO38471.1"/>
    <property type="molecule type" value="Genomic_DNA"/>
</dbReference>
<feature type="non-terminal residue" evidence="5">
    <location>
        <position position="1"/>
    </location>
</feature>
<dbReference type="Proteomes" id="UP000001593">
    <property type="component" value="Unassembled WGS sequence"/>
</dbReference>
<dbReference type="PROSITE" id="PS51465">
    <property type="entry name" value="KAZAL_2"/>
    <property type="match status" value="5"/>
</dbReference>
<keyword evidence="1" id="KW-0646">Protease inhibitor</keyword>
<dbReference type="InterPro" id="IPR002350">
    <property type="entry name" value="Kazal_dom"/>
</dbReference>
<name>A7SCV8_NEMVE</name>
<dbReference type="PhylomeDB" id="A7SCV8"/>